<feature type="transmembrane region" description="Helical" evidence="7">
    <location>
        <begin position="69"/>
        <end position="87"/>
    </location>
</feature>
<feature type="region of interest" description="Disordered" evidence="6">
    <location>
        <begin position="30"/>
        <end position="58"/>
    </location>
</feature>
<dbReference type="Pfam" id="PF03062">
    <property type="entry name" value="MBOAT"/>
    <property type="match status" value="1"/>
</dbReference>
<keyword evidence="9" id="KW-1185">Reference proteome</keyword>
<comment type="subcellular location">
    <subcellularLocation>
        <location evidence="1">Membrane</location>
        <topology evidence="1">Multi-pass membrane protein</topology>
    </subcellularLocation>
</comment>
<comment type="caution">
    <text evidence="8">The sequence shown here is derived from an EMBL/GenBank/DDBJ whole genome shotgun (WGS) entry which is preliminary data.</text>
</comment>
<evidence type="ECO:0000313" key="9">
    <source>
        <dbReference type="Proteomes" id="UP001521222"/>
    </source>
</evidence>
<sequence length="650" mass="74882">MALSYIRQLYSLDTLDTRFVVPATAPPKEALEEAKVDPANPLPIPNGKDKSRNGSEHVQRPRWRTNEFYFYYVSISVSVFFMFKLVIDCSKESHPNFDKFSHLLSDGWIPGRKVDNTDAQYSGFRQNVPYLFIVVTLHPLLRKAYDAFWRADTYTQVRPSSGGLTMGLTPVAAADARLNQRISFDAGFAAVFLAALHGFSVFKILVILYLNYQVAMKLPRAYVPATTWIFNLAVLFANELLHGYHYSEIFGFFLPSTLSEKGTPARNFGHTLDSYGGLIPRWDVLFNFTVLRLISFNLDYYWSLNTRASSPLEVRLLSLSHRLANNPKKKQLDPSNLSERDRVSIPAKPHDFTFRNYFAYTMYSPLYLAGPILTFNDYISQGRYRPHSITSKRTTMYAIRFIIVLLTMEIMIHYMYMVAIFHAKPSWENYTPAQLSMLGFFNLKHIWLKLLIPWRFFRLWALLDGVDPPENMVRCMSDNYSVMQFWRGWHRSFNKWSLRYLYIPLGGSALPGFWGKVRGVANYLAVFSFIAIWHDIQLRLLMWGWLVTLFVLPEIIAGYLFPARKWRNNPDAYRLLCGVGAVGEILMLMVANLVGFALGLDGLDGLIKGITSTWSGWGFLATACFALFTGVQFMFEWREAEKRRGIKMKC</sequence>
<dbReference type="PANTHER" id="PTHR13285:SF18">
    <property type="entry name" value="PROTEIN-CYSTEINE N-PALMITOYLTRANSFERASE RASP"/>
    <property type="match status" value="1"/>
</dbReference>
<organism evidence="8 9">
    <name type="scientific">Nothophoma quercina</name>
    <dbReference type="NCBI Taxonomy" id="749835"/>
    <lineage>
        <taxon>Eukaryota</taxon>
        <taxon>Fungi</taxon>
        <taxon>Dikarya</taxon>
        <taxon>Ascomycota</taxon>
        <taxon>Pezizomycotina</taxon>
        <taxon>Dothideomycetes</taxon>
        <taxon>Pleosporomycetidae</taxon>
        <taxon>Pleosporales</taxon>
        <taxon>Pleosporineae</taxon>
        <taxon>Didymellaceae</taxon>
        <taxon>Nothophoma</taxon>
    </lineage>
</organism>
<feature type="transmembrane region" description="Helical" evidence="7">
    <location>
        <begin position="357"/>
        <end position="376"/>
    </location>
</feature>
<feature type="transmembrane region" description="Helical" evidence="7">
    <location>
        <begin position="542"/>
        <end position="561"/>
    </location>
</feature>
<name>A0ABR3QV64_9PLEO</name>
<comment type="similarity">
    <text evidence="2">Belongs to the membrane-bound acyltransferase family.</text>
</comment>
<evidence type="ECO:0000256" key="4">
    <source>
        <dbReference type="ARBA" id="ARBA00022989"/>
    </source>
</evidence>
<feature type="transmembrane region" description="Helical" evidence="7">
    <location>
        <begin position="186"/>
        <end position="210"/>
    </location>
</feature>
<gene>
    <name evidence="8" type="primary">GUP1</name>
    <name evidence="8" type="ORF">SLS59_008035</name>
</gene>
<evidence type="ECO:0000256" key="6">
    <source>
        <dbReference type="SAM" id="MobiDB-lite"/>
    </source>
</evidence>
<evidence type="ECO:0000256" key="2">
    <source>
        <dbReference type="ARBA" id="ARBA00010323"/>
    </source>
</evidence>
<dbReference type="Proteomes" id="UP001521222">
    <property type="component" value="Unassembled WGS sequence"/>
</dbReference>
<feature type="compositionally biased region" description="Basic and acidic residues" evidence="6">
    <location>
        <begin position="47"/>
        <end position="58"/>
    </location>
</feature>
<accession>A0ABR3QV64</accession>
<keyword evidence="3 7" id="KW-0812">Transmembrane</keyword>
<feature type="transmembrane region" description="Helical" evidence="7">
    <location>
        <begin position="520"/>
        <end position="536"/>
    </location>
</feature>
<evidence type="ECO:0000256" key="1">
    <source>
        <dbReference type="ARBA" id="ARBA00004141"/>
    </source>
</evidence>
<reference evidence="8 9" key="1">
    <citation type="submission" date="2024-02" db="EMBL/GenBank/DDBJ databases">
        <title>De novo assembly and annotation of 12 fungi associated with fruit tree decline syndrome in Ontario, Canada.</title>
        <authorList>
            <person name="Sulman M."/>
            <person name="Ellouze W."/>
            <person name="Ilyukhin E."/>
        </authorList>
    </citation>
    <scope>NUCLEOTIDE SEQUENCE [LARGE SCALE GENOMIC DNA]</scope>
    <source>
        <strain evidence="8 9">M97-236</strain>
    </source>
</reference>
<feature type="transmembrane region" description="Helical" evidence="7">
    <location>
        <begin position="614"/>
        <end position="635"/>
    </location>
</feature>
<dbReference type="PANTHER" id="PTHR13285">
    <property type="entry name" value="ACYLTRANSFERASE"/>
    <property type="match status" value="1"/>
</dbReference>
<proteinExistence type="inferred from homology"/>
<feature type="transmembrane region" description="Helical" evidence="7">
    <location>
        <begin position="222"/>
        <end position="241"/>
    </location>
</feature>
<dbReference type="EMBL" id="JAKIXB020000030">
    <property type="protein sequence ID" value="KAL1596046.1"/>
    <property type="molecule type" value="Genomic_DNA"/>
</dbReference>
<evidence type="ECO:0000313" key="8">
    <source>
        <dbReference type="EMBL" id="KAL1596046.1"/>
    </source>
</evidence>
<keyword evidence="4 7" id="KW-1133">Transmembrane helix</keyword>
<protein>
    <submittedName>
        <fullName evidence="8">Glycerol transporter</fullName>
    </submittedName>
</protein>
<keyword evidence="5 7" id="KW-0472">Membrane</keyword>
<evidence type="ECO:0000256" key="7">
    <source>
        <dbReference type="SAM" id="Phobius"/>
    </source>
</evidence>
<dbReference type="InterPro" id="IPR051085">
    <property type="entry name" value="MB_O-acyltransferase"/>
</dbReference>
<evidence type="ECO:0000256" key="3">
    <source>
        <dbReference type="ARBA" id="ARBA00022692"/>
    </source>
</evidence>
<evidence type="ECO:0000256" key="5">
    <source>
        <dbReference type="ARBA" id="ARBA00023136"/>
    </source>
</evidence>
<dbReference type="InterPro" id="IPR004299">
    <property type="entry name" value="MBOAT_fam"/>
</dbReference>
<feature type="transmembrane region" description="Helical" evidence="7">
    <location>
        <begin position="573"/>
        <end position="594"/>
    </location>
</feature>
<feature type="transmembrane region" description="Helical" evidence="7">
    <location>
        <begin position="397"/>
        <end position="421"/>
    </location>
</feature>